<sequence length="31" mass="3608">LGHGVSHSLDNPILEHLTASFRQYARNYYTF</sequence>
<proteinExistence type="predicted"/>
<protein>
    <submittedName>
        <fullName evidence="1">Uncharacterized protein</fullName>
    </submittedName>
</protein>
<dbReference type="EMBL" id="BHVU01000577">
    <property type="protein sequence ID" value="GCA96054.1"/>
    <property type="molecule type" value="Genomic_DNA"/>
</dbReference>
<dbReference type="AlphaFoldDB" id="A0A510PQG6"/>
<evidence type="ECO:0000313" key="1">
    <source>
        <dbReference type="EMBL" id="GCA96054.1"/>
    </source>
</evidence>
<comment type="caution">
    <text evidence="1">The sequence shown here is derived from an EMBL/GenBank/DDBJ whole genome shotgun (WGS) entry which is preliminary data.</text>
</comment>
<gene>
    <name evidence="1" type="ORF">MAE30S32_47060</name>
</gene>
<name>A0A510PQG6_MICAE</name>
<feature type="non-terminal residue" evidence="1">
    <location>
        <position position="1"/>
    </location>
</feature>
<accession>A0A510PQG6</accession>
<evidence type="ECO:0000313" key="2">
    <source>
        <dbReference type="Proteomes" id="UP000321223"/>
    </source>
</evidence>
<reference evidence="1 2" key="1">
    <citation type="journal article" date="2019" name="Appl. Environ. Microbiol.">
        <title>Co-occurrence of broad and narrow host-range viruses infecting the toxic bloom-forming cyanobacterium Microcystis aeruginosa.</title>
        <authorList>
            <person name="Morimoto D."/>
            <person name="Tominaga K."/>
            <person name="Nishimura Y."/>
            <person name="Yoshida N."/>
            <person name="Kimura S."/>
            <person name="Sako Y."/>
            <person name="Yoshida T."/>
        </authorList>
    </citation>
    <scope>NUCLEOTIDE SEQUENCE [LARGE SCALE GENOMIC DNA]</scope>
    <source>
        <strain evidence="1 2">11-30S32</strain>
    </source>
</reference>
<organism evidence="1 2">
    <name type="scientific">Microcystis aeruginosa 11-30S32</name>
    <dbReference type="NCBI Taxonomy" id="2358142"/>
    <lineage>
        <taxon>Bacteria</taxon>
        <taxon>Bacillati</taxon>
        <taxon>Cyanobacteriota</taxon>
        <taxon>Cyanophyceae</taxon>
        <taxon>Oscillatoriophycideae</taxon>
        <taxon>Chroococcales</taxon>
        <taxon>Microcystaceae</taxon>
        <taxon>Microcystis</taxon>
    </lineage>
</organism>
<dbReference type="Proteomes" id="UP000321223">
    <property type="component" value="Unassembled WGS sequence"/>
</dbReference>